<dbReference type="GO" id="GO:0042026">
    <property type="term" value="P:protein refolding"/>
    <property type="evidence" value="ECO:0007669"/>
    <property type="project" value="TreeGrafter"/>
</dbReference>
<evidence type="ECO:0000256" key="3">
    <source>
        <dbReference type="RuleBase" id="RU003616"/>
    </source>
</evidence>
<dbReference type="GO" id="GO:0046872">
    <property type="term" value="F:metal ion binding"/>
    <property type="evidence" value="ECO:0007669"/>
    <property type="project" value="UniProtKB-KW"/>
</dbReference>
<accession>A0A0B1S5V9</accession>
<feature type="domain" description="SHSP" evidence="5">
    <location>
        <begin position="85"/>
        <end position="193"/>
    </location>
</feature>
<dbReference type="GO" id="GO:0005634">
    <property type="term" value="C:nucleus"/>
    <property type="evidence" value="ECO:0007669"/>
    <property type="project" value="TreeGrafter"/>
</dbReference>
<dbReference type="SUPFAM" id="SSF49764">
    <property type="entry name" value="HSP20-like chaperones"/>
    <property type="match status" value="1"/>
</dbReference>
<dbReference type="CDD" id="cd06526">
    <property type="entry name" value="metazoan_ACD"/>
    <property type="match status" value="1"/>
</dbReference>
<dbReference type="OrthoDB" id="1431247at2759"/>
<dbReference type="GO" id="GO:0005737">
    <property type="term" value="C:cytoplasm"/>
    <property type="evidence" value="ECO:0007669"/>
    <property type="project" value="TreeGrafter"/>
</dbReference>
<dbReference type="Proteomes" id="UP000053660">
    <property type="component" value="Unassembled WGS sequence"/>
</dbReference>
<comment type="similarity">
    <text evidence="2 3">Belongs to the small heat shock protein (HSP20) family.</text>
</comment>
<evidence type="ECO:0000313" key="6">
    <source>
        <dbReference type="EMBL" id="KHJ78892.1"/>
    </source>
</evidence>
<reference evidence="6 7" key="1">
    <citation type="submission" date="2014-03" db="EMBL/GenBank/DDBJ databases">
        <title>Draft genome of the hookworm Oesophagostomum dentatum.</title>
        <authorList>
            <person name="Mitreva M."/>
        </authorList>
    </citation>
    <scope>NUCLEOTIDE SEQUENCE [LARGE SCALE GENOMIC DNA]</scope>
    <source>
        <strain evidence="6 7">OD-Hann</strain>
    </source>
</reference>
<evidence type="ECO:0000259" key="5">
    <source>
        <dbReference type="PROSITE" id="PS01031"/>
    </source>
</evidence>
<proteinExistence type="inferred from homology"/>
<protein>
    <submittedName>
        <fullName evidence="6">Hsp20/alpha crystallin family protein</fullName>
    </submittedName>
</protein>
<dbReference type="InterPro" id="IPR001436">
    <property type="entry name" value="Alpha-crystallin/sHSP_animal"/>
</dbReference>
<dbReference type="AlphaFoldDB" id="A0A0B1S5V9"/>
<keyword evidence="7" id="KW-1185">Reference proteome</keyword>
<keyword evidence="1" id="KW-0862">Zinc</keyword>
<dbReference type="Pfam" id="PF00011">
    <property type="entry name" value="HSP20"/>
    <property type="match status" value="1"/>
</dbReference>
<dbReference type="EMBL" id="KN608257">
    <property type="protein sequence ID" value="KHJ78892.1"/>
    <property type="molecule type" value="Genomic_DNA"/>
</dbReference>
<gene>
    <name evidence="6" type="ORF">OESDEN_21479</name>
</gene>
<dbReference type="PANTHER" id="PTHR45640">
    <property type="entry name" value="HEAT SHOCK PROTEIN HSP-12.2-RELATED"/>
    <property type="match status" value="1"/>
</dbReference>
<evidence type="ECO:0000256" key="4">
    <source>
        <dbReference type="SAM" id="MobiDB-lite"/>
    </source>
</evidence>
<dbReference type="PROSITE" id="PS01031">
    <property type="entry name" value="SHSP"/>
    <property type="match status" value="1"/>
</dbReference>
<dbReference type="InterPro" id="IPR008978">
    <property type="entry name" value="HSP20-like_chaperone"/>
</dbReference>
<feature type="region of interest" description="Disordered" evidence="4">
    <location>
        <begin position="180"/>
        <end position="201"/>
    </location>
</feature>
<dbReference type="GO" id="GO:0009408">
    <property type="term" value="P:response to heat"/>
    <property type="evidence" value="ECO:0007669"/>
    <property type="project" value="TreeGrafter"/>
</dbReference>
<name>A0A0B1S5V9_OESDE</name>
<organism evidence="6 7">
    <name type="scientific">Oesophagostomum dentatum</name>
    <name type="common">Nodular worm</name>
    <dbReference type="NCBI Taxonomy" id="61180"/>
    <lineage>
        <taxon>Eukaryota</taxon>
        <taxon>Metazoa</taxon>
        <taxon>Ecdysozoa</taxon>
        <taxon>Nematoda</taxon>
        <taxon>Chromadorea</taxon>
        <taxon>Rhabditida</taxon>
        <taxon>Rhabditina</taxon>
        <taxon>Rhabditomorpha</taxon>
        <taxon>Strongyloidea</taxon>
        <taxon>Strongylidae</taxon>
        <taxon>Oesophagostomum</taxon>
    </lineage>
</organism>
<feature type="binding site" evidence="1">
    <location>
        <position position="137"/>
    </location>
    <ligand>
        <name>Zn(2+)</name>
        <dbReference type="ChEBI" id="CHEBI:29105"/>
        <label>1</label>
    </ligand>
</feature>
<dbReference type="PANTHER" id="PTHR45640:SF26">
    <property type="entry name" value="RE23625P"/>
    <property type="match status" value="1"/>
</dbReference>
<dbReference type="Gene3D" id="2.60.40.790">
    <property type="match status" value="1"/>
</dbReference>
<evidence type="ECO:0000256" key="2">
    <source>
        <dbReference type="PROSITE-ProRule" id="PRU00285"/>
    </source>
</evidence>
<sequence>MVFELVPSRMFSRLLDEAMDDLDTFERAISSRKRKRSSSESTSNEVSKKRGPVLASFSRLAAAPEIAFNLVPRSLLGALDLLPLRKSQEHDKPLLAIEDVKEDDSKMEISLNVSNYKPEELSLNLEGRTLTLEGKQEVKNEGEYSMRSFTRKFELPKGLLLDSVKSSLGEDGQLCVEVHKAQKRPKQIPIEREPAKKRKLA</sequence>
<dbReference type="GO" id="GO:0051082">
    <property type="term" value="F:unfolded protein binding"/>
    <property type="evidence" value="ECO:0007669"/>
    <property type="project" value="TreeGrafter"/>
</dbReference>
<evidence type="ECO:0000313" key="7">
    <source>
        <dbReference type="Proteomes" id="UP000053660"/>
    </source>
</evidence>
<evidence type="ECO:0000256" key="1">
    <source>
        <dbReference type="PIRSR" id="PIRSR036514-1"/>
    </source>
</evidence>
<keyword evidence="1" id="KW-0479">Metal-binding</keyword>
<dbReference type="InterPro" id="IPR002068">
    <property type="entry name" value="A-crystallin/Hsp20_dom"/>
</dbReference>